<feature type="compositionally biased region" description="Polar residues" evidence="1">
    <location>
        <begin position="122"/>
        <end position="132"/>
    </location>
</feature>
<dbReference type="Proteomes" id="UP000764110">
    <property type="component" value="Unassembled WGS sequence"/>
</dbReference>
<feature type="region of interest" description="Disordered" evidence="1">
    <location>
        <begin position="867"/>
        <end position="896"/>
    </location>
</feature>
<feature type="region of interest" description="Disordered" evidence="1">
    <location>
        <begin position="609"/>
        <end position="647"/>
    </location>
</feature>
<comment type="caution">
    <text evidence="3">The sequence shown here is derived from an EMBL/GenBank/DDBJ whole genome shotgun (WGS) entry which is preliminary data.</text>
</comment>
<dbReference type="GO" id="GO:0005737">
    <property type="term" value="C:cytoplasm"/>
    <property type="evidence" value="ECO:0007669"/>
    <property type="project" value="TreeGrafter"/>
</dbReference>
<dbReference type="InterPro" id="IPR050167">
    <property type="entry name" value="Ser_Thr_protein_kinase"/>
</dbReference>
<dbReference type="Gene3D" id="1.10.510.10">
    <property type="entry name" value="Transferase(Phosphotransferase) domain 1"/>
    <property type="match status" value="1"/>
</dbReference>
<feature type="compositionally biased region" description="Basic and acidic residues" evidence="1">
    <location>
        <begin position="47"/>
        <end position="65"/>
    </location>
</feature>
<dbReference type="CDD" id="cd00180">
    <property type="entry name" value="PKc"/>
    <property type="match status" value="1"/>
</dbReference>
<feature type="region of interest" description="Disordered" evidence="1">
    <location>
        <begin position="86"/>
        <end position="155"/>
    </location>
</feature>
<sequence length="967" mass="107444">MAGLGGSEAEPPPTSTGGWDFLLKPFGRPTDERSLPTSEPDQILNAKMEEEPSKTVKSIGDEDSRRAVIGLPRAQTLKRRLSEQRVNLEPVLPTPDERRAASEDRRSAQSYMGQAILPHCSPRSTVPGTFSPSTSSLDGYGSDSSSQLPSDSGHYELSNHIMDQEQLDLESRCDDGVPPDAASVADSLDEATLAEELTQKWILNLSMHFRDGSKREKFFVTYREKEHLWRRVTISLDYRNIPLNSLEWKLSHTSEQREKNAKIYEAIRGSIPVIRFFDTVTNLKLQTTDDRLHIHVVEDLNEVIHFPTADQIKHLKCDFFRESDIIFDSHLSGFVYKVHVDGKALIKKEIPGPETIEEFLYEVNALGNLRGSKDIVRLHGLVIDDFSDQIKGLLITYAEQGSLLDVIYDNCKERELGRELGISWPTRQRWARQIVRGLNDIHELGFVQGDFTLNNIVVDAAGDAKIIDINRRGCPAGWEPPELKVLIEAHHRTSLYIGVKSDLFQLGMVLWALAMVDDEPEAHGRPLMLGPEINIPDWYRQMTEICLDPDPRRRLAPSDLLSMFPPDIERRQGSTVTADESRSSDGYSVDYPPHTQRYIKTVSPSNGWQCSGKTYVNPSPDMYEPQSPMRGRSPPSSPPSAFDGYDSSGKVCSSTSWAANKSVRPSYSDIDEDSTTEAGKVVDVGLRPETPLSLGQYDIDSAAYLPTDIRLEDISPKRSTMPVMDTKPSLGDGLQTISTPILDRQDTAIHAPTRHDTAEMQLSKGTPKIEDSHLAEPLSGHVYEPTPDMTTATEMVDMHTVSDAHEIKTMESDADGGVSLVLGHAPTAHRLQSHSDLYSEAQQDVQQNKRPPDVNACRSVAMQIDPSMNKSTMNTGRETSTDSAVSNKLHTRSAYNHREEARLGDFRIRSSIPDSVSGSHLHQRPISIPVVLTGVGAGLSIEYDTIGLGNMVTVDDDFNALARPATV</sequence>
<evidence type="ECO:0000313" key="4">
    <source>
        <dbReference type="Proteomes" id="UP000764110"/>
    </source>
</evidence>
<keyword evidence="4" id="KW-1185">Reference proteome</keyword>
<feature type="region of interest" description="Disordered" evidence="1">
    <location>
        <begin position="1"/>
        <end position="65"/>
    </location>
</feature>
<dbReference type="GO" id="GO:0005524">
    <property type="term" value="F:ATP binding"/>
    <property type="evidence" value="ECO:0007669"/>
    <property type="project" value="InterPro"/>
</dbReference>
<dbReference type="GO" id="GO:0007165">
    <property type="term" value="P:signal transduction"/>
    <property type="evidence" value="ECO:0007669"/>
    <property type="project" value="TreeGrafter"/>
</dbReference>
<dbReference type="SUPFAM" id="SSF56112">
    <property type="entry name" value="Protein kinase-like (PK-like)"/>
    <property type="match status" value="1"/>
</dbReference>
<evidence type="ECO:0000256" key="1">
    <source>
        <dbReference type="SAM" id="MobiDB-lite"/>
    </source>
</evidence>
<name>A0A9P8MDI0_9HYPO</name>
<accession>A0A9P8MDI0</accession>
<dbReference type="PROSITE" id="PS50011">
    <property type="entry name" value="PROTEIN_KINASE_DOM"/>
    <property type="match status" value="1"/>
</dbReference>
<gene>
    <name evidence="3" type="ORF">MHUMG1_04656</name>
</gene>
<dbReference type="AlphaFoldDB" id="A0A9P8MDI0"/>
<feature type="compositionally biased region" description="Low complexity" evidence="1">
    <location>
        <begin position="133"/>
        <end position="152"/>
    </location>
</feature>
<dbReference type="PANTHER" id="PTHR23257">
    <property type="entry name" value="SERINE-THREONINE PROTEIN KINASE"/>
    <property type="match status" value="1"/>
</dbReference>
<evidence type="ECO:0000259" key="2">
    <source>
        <dbReference type="PROSITE" id="PS50011"/>
    </source>
</evidence>
<feature type="compositionally biased region" description="Basic and acidic residues" evidence="1">
    <location>
        <begin position="95"/>
        <end position="107"/>
    </location>
</feature>
<proteinExistence type="predicted"/>
<dbReference type="PANTHER" id="PTHR23257:SF706">
    <property type="entry name" value="PROTO-ONCOGENE SERINE_THREONINE-PROTEIN KINASE MOS"/>
    <property type="match status" value="1"/>
</dbReference>
<reference evidence="3 4" key="1">
    <citation type="submission" date="2020-07" db="EMBL/GenBank/DDBJ databases">
        <title>Metarhizium humberi genome.</title>
        <authorList>
            <person name="Lysoe E."/>
        </authorList>
    </citation>
    <scope>NUCLEOTIDE SEQUENCE [LARGE SCALE GENOMIC DNA]</scope>
    <source>
        <strain evidence="3 4">ESALQ1638</strain>
    </source>
</reference>
<evidence type="ECO:0000313" key="3">
    <source>
        <dbReference type="EMBL" id="KAH0597279.1"/>
    </source>
</evidence>
<dbReference type="Pfam" id="PF00069">
    <property type="entry name" value="Pkinase"/>
    <property type="match status" value="1"/>
</dbReference>
<organism evidence="3 4">
    <name type="scientific">Metarhizium humberi</name>
    <dbReference type="NCBI Taxonomy" id="2596975"/>
    <lineage>
        <taxon>Eukaryota</taxon>
        <taxon>Fungi</taxon>
        <taxon>Dikarya</taxon>
        <taxon>Ascomycota</taxon>
        <taxon>Pezizomycotina</taxon>
        <taxon>Sordariomycetes</taxon>
        <taxon>Hypocreomycetidae</taxon>
        <taxon>Hypocreales</taxon>
        <taxon>Clavicipitaceae</taxon>
        <taxon>Metarhizium</taxon>
    </lineage>
</organism>
<dbReference type="GO" id="GO:0004672">
    <property type="term" value="F:protein kinase activity"/>
    <property type="evidence" value="ECO:0007669"/>
    <property type="project" value="InterPro"/>
</dbReference>
<feature type="region of interest" description="Disordered" evidence="1">
    <location>
        <begin position="557"/>
        <end position="593"/>
    </location>
</feature>
<dbReference type="InterPro" id="IPR011009">
    <property type="entry name" value="Kinase-like_dom_sf"/>
</dbReference>
<feature type="compositionally biased region" description="Polar residues" evidence="1">
    <location>
        <begin position="867"/>
        <end position="888"/>
    </location>
</feature>
<feature type="domain" description="Protein kinase" evidence="2">
    <location>
        <begin position="321"/>
        <end position="568"/>
    </location>
</feature>
<protein>
    <recommendedName>
        <fullName evidence="2">Protein kinase domain-containing protein</fullName>
    </recommendedName>
</protein>
<dbReference type="InterPro" id="IPR000719">
    <property type="entry name" value="Prot_kinase_dom"/>
</dbReference>
<dbReference type="EMBL" id="JACEFI010000007">
    <property type="protein sequence ID" value="KAH0597279.1"/>
    <property type="molecule type" value="Genomic_DNA"/>
</dbReference>